<evidence type="ECO:0000313" key="1">
    <source>
        <dbReference type="EMBL" id="CEG41650.1"/>
    </source>
</evidence>
<dbReference type="GeneID" id="36407037"/>
<proteinExistence type="predicted"/>
<sequence length="85" mass="9782">MVGDYVSFLPYVTYGSYQYTSRFEREIDNQLSQIAFTRVYLSLLLRPGINPALAKNLFESARFNISRSSFGEEDSEQQKCAARLL</sequence>
<protein>
    <submittedName>
        <fullName evidence="1">Uncharacterized protein</fullName>
    </submittedName>
</protein>
<keyword evidence="2" id="KW-1185">Reference proteome</keyword>
<dbReference type="AlphaFoldDB" id="A0A0P1AKK0"/>
<reference evidence="2" key="1">
    <citation type="submission" date="2014-09" db="EMBL/GenBank/DDBJ databases">
        <authorList>
            <person name="Sharma Rahul"/>
            <person name="Thines Marco"/>
        </authorList>
    </citation>
    <scope>NUCLEOTIDE SEQUENCE [LARGE SCALE GENOMIC DNA]</scope>
</reference>
<evidence type="ECO:0000313" key="2">
    <source>
        <dbReference type="Proteomes" id="UP000054928"/>
    </source>
</evidence>
<dbReference type="RefSeq" id="XP_024578019.1">
    <property type="nucleotide sequence ID" value="XM_024727442.1"/>
</dbReference>
<name>A0A0P1AKK0_PLAHL</name>
<dbReference type="Proteomes" id="UP000054928">
    <property type="component" value="Unassembled WGS sequence"/>
</dbReference>
<dbReference type="EMBL" id="CCYD01000553">
    <property type="protein sequence ID" value="CEG41650.1"/>
    <property type="molecule type" value="Genomic_DNA"/>
</dbReference>
<organism evidence="1 2">
    <name type="scientific">Plasmopara halstedii</name>
    <name type="common">Downy mildew of sunflower</name>
    <dbReference type="NCBI Taxonomy" id="4781"/>
    <lineage>
        <taxon>Eukaryota</taxon>
        <taxon>Sar</taxon>
        <taxon>Stramenopiles</taxon>
        <taxon>Oomycota</taxon>
        <taxon>Peronosporomycetes</taxon>
        <taxon>Peronosporales</taxon>
        <taxon>Peronosporaceae</taxon>
        <taxon>Plasmopara</taxon>
    </lineage>
</organism>
<accession>A0A0P1AKK0</accession>